<evidence type="ECO:0000256" key="2">
    <source>
        <dbReference type="SAM" id="SignalP"/>
    </source>
</evidence>
<dbReference type="Pfam" id="PF02368">
    <property type="entry name" value="Big_2"/>
    <property type="match status" value="1"/>
</dbReference>
<proteinExistence type="predicted"/>
<dbReference type="InterPro" id="IPR027954">
    <property type="entry name" value="Transcobalamin-like_C"/>
</dbReference>
<reference evidence="4 5" key="1">
    <citation type="submission" date="2020-04" db="EMBL/GenBank/DDBJ databases">
        <title>Genomic insights into acetone-butanol-ethanol (ABE) fermentation by sequencing solventogenic clostridia strains.</title>
        <authorList>
            <person name="Brown S."/>
        </authorList>
    </citation>
    <scope>NUCLEOTIDE SEQUENCE [LARGE SCALE GENOMIC DNA]</scope>
    <source>
        <strain evidence="4 5">DJ011</strain>
    </source>
</reference>
<feature type="signal peptide" evidence="2">
    <location>
        <begin position="1"/>
        <end position="24"/>
    </location>
</feature>
<dbReference type="Gene3D" id="2.60.40.1080">
    <property type="match status" value="1"/>
</dbReference>
<dbReference type="Pfam" id="PF14478">
    <property type="entry name" value="DUF4430"/>
    <property type="match status" value="1"/>
</dbReference>
<keyword evidence="1" id="KW-0175">Coiled coil</keyword>
<dbReference type="RefSeq" id="WP_051593286.1">
    <property type="nucleotide sequence ID" value="NZ_JAAZWO010000007.1"/>
</dbReference>
<evidence type="ECO:0000256" key="1">
    <source>
        <dbReference type="SAM" id="Coils"/>
    </source>
</evidence>
<dbReference type="Gene3D" id="2.170.130.30">
    <property type="match status" value="1"/>
</dbReference>
<evidence type="ECO:0000313" key="4">
    <source>
        <dbReference type="EMBL" id="MBC2397726.1"/>
    </source>
</evidence>
<accession>A0A923EAK8</accession>
<feature type="coiled-coil region" evidence="1">
    <location>
        <begin position="464"/>
        <end position="491"/>
    </location>
</feature>
<dbReference type="InterPro" id="IPR003343">
    <property type="entry name" value="Big_2"/>
</dbReference>
<dbReference type="InterPro" id="IPR008964">
    <property type="entry name" value="Invasin/intimin_cell_adhesion"/>
</dbReference>
<keyword evidence="5" id="KW-1185">Reference proteome</keyword>
<comment type="caution">
    <text evidence="4">The sequence shown here is derived from an EMBL/GenBank/DDBJ whole genome shotgun (WGS) entry which is preliminary data.</text>
</comment>
<dbReference type="EMBL" id="JAAZWO010000007">
    <property type="protein sequence ID" value="MBC2397726.1"/>
    <property type="molecule type" value="Genomic_DNA"/>
</dbReference>
<dbReference type="AlphaFoldDB" id="A0A923EAK8"/>
<dbReference type="SUPFAM" id="SSF49373">
    <property type="entry name" value="Invasin/intimin cell-adhesion fragments"/>
    <property type="match status" value="1"/>
</dbReference>
<feature type="domain" description="BIG2" evidence="3">
    <location>
        <begin position="108"/>
        <end position="185"/>
    </location>
</feature>
<dbReference type="Proteomes" id="UP000563151">
    <property type="component" value="Unassembled WGS sequence"/>
</dbReference>
<name>A0A923EAK8_CLOTT</name>
<evidence type="ECO:0000259" key="3">
    <source>
        <dbReference type="SMART" id="SM00635"/>
    </source>
</evidence>
<sequence>MKKFWKIFMTTILIIMSMACTAFAKVDLKIKTEGSEVIINGTSDHKLQNVMIQTWNGDKKYYVDADKTDKDGNFQFKFKTVKDMEFNGKINVGGELKDFNFSTKPETEIESIKLNKSNLELKEGESEKLTVSITPENAINKNLVWKSSDEKVATVDANGEVKAIKEGKAEIEVATEDGTKKDKCIVVVLKGNGGSSGGETSSGDSVSVYIRVEGYRETFVPRTKINVKLFNLNPYLGPATGTSAEPSTGWDVNKFKSPSNAHAIVQVLKDKHIDFDLQDYGWSVYMSMIGGDREFNQGPMSGWMYSVNGKLPPVGCNAKPLRDGDEIVWYYGAYGFDNIFTTLKADKTSVKAGEEVSLTLSGFRTVGAGGSGKVDEYGQIKENVSNATILIDGEEYKVDGKVLKTDENGKATIKFDSDGSYKLSAIRYKTTQGKKIDIVRPEPVIIKVGNGGGASGGASSAQIKKQEEKALSELQKKLDNIAITENELNIQKLEGKQIITVSENIVASKVREADRIIAAIKEKYTEAKLSDDVKFVPIKINNEDNINTIFRLSGSTINYLKDKEFGFKILFKDSEIKLPCNKIKNVNLYENVEVRKNVIKEAIASKVVNNISTENKVSSSVYNIELYKISEDGKKEEKLDLKGAMIGVKFNSAEFKNISKKSLKINYYDSKAKKFIILKSKYVSDTNMVVGEIK</sequence>
<dbReference type="PROSITE" id="PS51257">
    <property type="entry name" value="PROKAR_LIPOPROTEIN"/>
    <property type="match status" value="1"/>
</dbReference>
<keyword evidence="2" id="KW-0732">Signal</keyword>
<dbReference type="SMART" id="SM00635">
    <property type="entry name" value="BID_2"/>
    <property type="match status" value="1"/>
</dbReference>
<organism evidence="4 5">
    <name type="scientific">Clostridium tetanomorphum</name>
    <dbReference type="NCBI Taxonomy" id="1553"/>
    <lineage>
        <taxon>Bacteria</taxon>
        <taxon>Bacillati</taxon>
        <taxon>Bacillota</taxon>
        <taxon>Clostridia</taxon>
        <taxon>Eubacteriales</taxon>
        <taxon>Clostridiaceae</taxon>
        <taxon>Clostridium</taxon>
    </lineage>
</organism>
<protein>
    <submittedName>
        <fullName evidence="4">DUF4430 domain-containing protein</fullName>
    </submittedName>
</protein>
<gene>
    <name evidence="4" type="ORF">HGG79_08055</name>
</gene>
<feature type="chain" id="PRO_5038054865" evidence="2">
    <location>
        <begin position="25"/>
        <end position="694"/>
    </location>
</feature>
<evidence type="ECO:0000313" key="5">
    <source>
        <dbReference type="Proteomes" id="UP000563151"/>
    </source>
</evidence>